<dbReference type="Proteomes" id="UP000237000">
    <property type="component" value="Unassembled WGS sequence"/>
</dbReference>
<dbReference type="PANTHER" id="PTHR31896:SF39">
    <property type="entry name" value="PROTEIN ENHANCED PSEUDOMONAS SUSCEPTIBILITY 1-LIKE"/>
    <property type="match status" value="1"/>
</dbReference>
<dbReference type="FunCoup" id="A0A2P5DPR9">
    <property type="interactions" value="194"/>
</dbReference>
<dbReference type="Gene3D" id="3.30.559.10">
    <property type="entry name" value="Chloramphenicol acetyltransferase-like domain"/>
    <property type="match status" value="2"/>
</dbReference>
<keyword evidence="1 2" id="KW-0808">Transferase</keyword>
<evidence type="ECO:0000313" key="2">
    <source>
        <dbReference type="EMBL" id="PON75276.1"/>
    </source>
</evidence>
<dbReference type="Pfam" id="PF02458">
    <property type="entry name" value="Transferase"/>
    <property type="match status" value="1"/>
</dbReference>
<protein>
    <submittedName>
        <fullName evidence="2">Transferase</fullName>
    </submittedName>
</protein>
<keyword evidence="3" id="KW-1185">Reference proteome</keyword>
<dbReference type="GO" id="GO:0016740">
    <property type="term" value="F:transferase activity"/>
    <property type="evidence" value="ECO:0007669"/>
    <property type="project" value="UniProtKB-KW"/>
</dbReference>
<sequence>MKSIRLISTSTIRPTNVSEANHVRNALISHRIELTPSDLILIKRNYTQRGLLFHKKPQPLSSWLQHLKTTLSKTLDIFYPLAGRLVMIENDDVDSTKSFYVDCNGAGALFIHAAFDGPPVSVSDVLDPVHIPEDIVDSFFPMNGVLNYEGVSEPLLVAQVTELDDGVFVALTTNHSVMDGTSFWRFFNTWSQISRDGVVSDPPHLVFDRDQFMADMNIDLPLRIPFDLDKTKIPSHIVPTSLQRRMFHFSKETIAKLKAKANAETGYSTKISSLQALMAHLWVSITRNRRLKPDEEVSCIMMVGIRQRTEPPLGEGYFGNAFSYGGVETTVGKLLENGFGWAAWQINMMVASQTKEKIREFLKNLAKNAKPSESSTKETNRRLVIGSSPRFNVYGNEFGWGKPVAVRRGPSNKSDGNLSSCPGAEEGSIDFEVCLKSDTFYSMDCDEDFLETLG</sequence>
<dbReference type="AlphaFoldDB" id="A0A2P5DPR9"/>
<dbReference type="PANTHER" id="PTHR31896">
    <property type="entry name" value="FAMILY REGULATORY PROTEIN, PUTATIVE (AFU_ORTHOLOGUE AFUA_3G14730)-RELATED"/>
    <property type="match status" value="1"/>
</dbReference>
<proteinExistence type="predicted"/>
<comment type="caution">
    <text evidence="2">The sequence shown here is derived from an EMBL/GenBank/DDBJ whole genome shotgun (WGS) entry which is preliminary data.</text>
</comment>
<dbReference type="InterPro" id="IPR023213">
    <property type="entry name" value="CAT-like_dom_sf"/>
</dbReference>
<dbReference type="EMBL" id="JXTC01000257">
    <property type="protein sequence ID" value="PON75276.1"/>
    <property type="molecule type" value="Genomic_DNA"/>
</dbReference>
<reference evidence="3" key="1">
    <citation type="submission" date="2016-06" db="EMBL/GenBank/DDBJ databases">
        <title>Parallel loss of symbiosis genes in relatives of nitrogen-fixing non-legume Parasponia.</title>
        <authorList>
            <person name="Van Velzen R."/>
            <person name="Holmer R."/>
            <person name="Bu F."/>
            <person name="Rutten L."/>
            <person name="Van Zeijl A."/>
            <person name="Liu W."/>
            <person name="Santuari L."/>
            <person name="Cao Q."/>
            <person name="Sharma T."/>
            <person name="Shen D."/>
            <person name="Roswanjaya Y."/>
            <person name="Wardhani T."/>
            <person name="Kalhor M.S."/>
            <person name="Jansen J."/>
            <person name="Van den Hoogen J."/>
            <person name="Gungor B."/>
            <person name="Hartog M."/>
            <person name="Hontelez J."/>
            <person name="Verver J."/>
            <person name="Yang W.-C."/>
            <person name="Schijlen E."/>
            <person name="Repin R."/>
            <person name="Schilthuizen M."/>
            <person name="Schranz E."/>
            <person name="Heidstra R."/>
            <person name="Miyata K."/>
            <person name="Fedorova E."/>
            <person name="Kohlen W."/>
            <person name="Bisseling T."/>
            <person name="Smit S."/>
            <person name="Geurts R."/>
        </authorList>
    </citation>
    <scope>NUCLEOTIDE SEQUENCE [LARGE SCALE GENOMIC DNA]</scope>
    <source>
        <strain evidence="3">cv. RG33-2</strain>
    </source>
</reference>
<organism evidence="2 3">
    <name type="scientific">Trema orientale</name>
    <name type="common">Charcoal tree</name>
    <name type="synonym">Celtis orientalis</name>
    <dbReference type="NCBI Taxonomy" id="63057"/>
    <lineage>
        <taxon>Eukaryota</taxon>
        <taxon>Viridiplantae</taxon>
        <taxon>Streptophyta</taxon>
        <taxon>Embryophyta</taxon>
        <taxon>Tracheophyta</taxon>
        <taxon>Spermatophyta</taxon>
        <taxon>Magnoliopsida</taxon>
        <taxon>eudicotyledons</taxon>
        <taxon>Gunneridae</taxon>
        <taxon>Pentapetalae</taxon>
        <taxon>rosids</taxon>
        <taxon>fabids</taxon>
        <taxon>Rosales</taxon>
        <taxon>Cannabaceae</taxon>
        <taxon>Trema</taxon>
    </lineage>
</organism>
<dbReference type="InParanoid" id="A0A2P5DPR9"/>
<name>A0A2P5DPR9_TREOI</name>
<accession>A0A2P5DPR9</accession>
<evidence type="ECO:0000313" key="3">
    <source>
        <dbReference type="Proteomes" id="UP000237000"/>
    </source>
</evidence>
<gene>
    <name evidence="2" type="ORF">TorRG33x02_245660</name>
</gene>
<dbReference type="InterPro" id="IPR051283">
    <property type="entry name" value="Sec_Metabolite_Acyltrans"/>
</dbReference>
<dbReference type="STRING" id="63057.A0A2P5DPR9"/>
<dbReference type="OrthoDB" id="1862401at2759"/>
<evidence type="ECO:0000256" key="1">
    <source>
        <dbReference type="ARBA" id="ARBA00022679"/>
    </source>
</evidence>